<dbReference type="Pfam" id="PF09588">
    <property type="entry name" value="YqaJ"/>
    <property type="match status" value="1"/>
</dbReference>
<feature type="region of interest" description="Disordered" evidence="1">
    <location>
        <begin position="1"/>
        <end position="26"/>
    </location>
</feature>
<organism evidence="3 4">
    <name type="scientific">Acinetobacter pollinis</name>
    <dbReference type="NCBI Taxonomy" id="2605270"/>
    <lineage>
        <taxon>Bacteria</taxon>
        <taxon>Pseudomonadati</taxon>
        <taxon>Pseudomonadota</taxon>
        <taxon>Gammaproteobacteria</taxon>
        <taxon>Moraxellales</taxon>
        <taxon>Moraxellaceae</taxon>
        <taxon>Acinetobacter</taxon>
    </lineage>
</organism>
<dbReference type="EMBL" id="VTDN01000001">
    <property type="protein sequence ID" value="MEB5475682.1"/>
    <property type="molecule type" value="Genomic_DNA"/>
</dbReference>
<dbReference type="Proteomes" id="UP001339883">
    <property type="component" value="Unassembled WGS sequence"/>
</dbReference>
<dbReference type="InterPro" id="IPR019080">
    <property type="entry name" value="YqaJ_viral_recombinase"/>
</dbReference>
<dbReference type="Gene3D" id="3.90.320.10">
    <property type="match status" value="1"/>
</dbReference>
<protein>
    <submittedName>
        <fullName evidence="3">YqaJ viral recombinase family protein</fullName>
    </submittedName>
</protein>
<dbReference type="PANTHER" id="PTHR46609:SF6">
    <property type="entry name" value="EXONUCLEASE, PHAGE-TYPE_RECB, C-TERMINAL DOMAIN-CONTAINING PROTEIN-RELATED"/>
    <property type="match status" value="1"/>
</dbReference>
<feature type="domain" description="YqaJ viral recombinase" evidence="2">
    <location>
        <begin position="38"/>
        <end position="181"/>
    </location>
</feature>
<evidence type="ECO:0000313" key="4">
    <source>
        <dbReference type="Proteomes" id="UP001339883"/>
    </source>
</evidence>
<dbReference type="SUPFAM" id="SSF52980">
    <property type="entry name" value="Restriction endonuclease-like"/>
    <property type="match status" value="1"/>
</dbReference>
<sequence>MNQPMITPRPSPYLPKPLSSKPVTPKRVANTKGMNYSKWLEVRRQGIGSSDAAAACGLNPYMSMLELWMLKTGRAPSSPQQEASNGNNPLYWGHQLEPLIADFYQQYTGHKVRRVNTVLQHPDEDKSFMLANLDYAVIGAEDIQILECKTAGQYGSRLWKDGVPLYVLCQVQHQLAVTGKQAAHVCVLLCGHETQIFKVTRNEQVIQVLIQSERYFWQCVTDDRPPEPDASKSAASAIQQLYPKHEPLESEDFKEDGLANSLFDDLLLEKEKVETHQKQFELLKQQIQMRMKHAEKAIFQRGMVTWKASKDRVSLDSKKLLKAQPELLEQYGEVKEGSRRFQIYTD</sequence>
<dbReference type="InterPro" id="IPR011604">
    <property type="entry name" value="PDDEXK-like_dom_sf"/>
</dbReference>
<evidence type="ECO:0000313" key="3">
    <source>
        <dbReference type="EMBL" id="MEB5475682.1"/>
    </source>
</evidence>
<name>A0ABU6DPV8_9GAMM</name>
<dbReference type="RefSeq" id="WP_325774320.1">
    <property type="nucleotide sequence ID" value="NZ_VTDN01000001.1"/>
</dbReference>
<dbReference type="NCBIfam" id="TIGR03033">
    <property type="entry name" value="phage_rel_nuc"/>
    <property type="match status" value="1"/>
</dbReference>
<keyword evidence="4" id="KW-1185">Reference proteome</keyword>
<evidence type="ECO:0000259" key="2">
    <source>
        <dbReference type="Pfam" id="PF09588"/>
    </source>
</evidence>
<accession>A0ABU6DPV8</accession>
<comment type="caution">
    <text evidence="3">The sequence shown here is derived from an EMBL/GenBank/DDBJ whole genome shotgun (WGS) entry which is preliminary data.</text>
</comment>
<dbReference type="InterPro" id="IPR017482">
    <property type="entry name" value="Lambda-type_endonuclease"/>
</dbReference>
<dbReference type="InterPro" id="IPR011335">
    <property type="entry name" value="Restrct_endonuc-II-like"/>
</dbReference>
<gene>
    <name evidence="3" type="ORF">I2F25_01200</name>
</gene>
<dbReference type="InterPro" id="IPR051703">
    <property type="entry name" value="NF-kappa-B_Signaling_Reg"/>
</dbReference>
<reference evidence="3 4" key="1">
    <citation type="submission" date="2019-08" db="EMBL/GenBank/DDBJ databases">
        <title>Five species of Acinetobacter isolated from floral nectar and animal pollinators.</title>
        <authorList>
            <person name="Hendry T.A."/>
        </authorList>
    </citation>
    <scope>NUCLEOTIDE SEQUENCE [LARGE SCALE GENOMIC DNA]</scope>
    <source>
        <strain evidence="3 4">MD18.27</strain>
    </source>
</reference>
<dbReference type="PANTHER" id="PTHR46609">
    <property type="entry name" value="EXONUCLEASE, PHAGE-TYPE/RECB, C-TERMINAL DOMAIN-CONTAINING PROTEIN"/>
    <property type="match status" value="1"/>
</dbReference>
<evidence type="ECO:0000256" key="1">
    <source>
        <dbReference type="SAM" id="MobiDB-lite"/>
    </source>
</evidence>
<proteinExistence type="predicted"/>